<evidence type="ECO:0000313" key="1">
    <source>
        <dbReference type="EMBL" id="GFP27722.1"/>
    </source>
</evidence>
<keyword evidence="2" id="KW-1185">Reference proteome</keyword>
<accession>A0A6V8P536</accession>
<name>A0A6V8P536_9ACTN</name>
<comment type="caution">
    <text evidence="1">The sequence shown here is derived from an EMBL/GenBank/DDBJ whole genome shotgun (WGS) entry which is preliminary data.</text>
</comment>
<dbReference type="RefSeq" id="WP_219855593.1">
    <property type="nucleotide sequence ID" value="NZ_BLRY01000059.1"/>
</dbReference>
<dbReference type="Proteomes" id="UP000591948">
    <property type="component" value="Unassembled WGS sequence"/>
</dbReference>
<dbReference type="InterPro" id="IPR011032">
    <property type="entry name" value="GroES-like_sf"/>
</dbReference>
<dbReference type="Gene3D" id="3.90.180.10">
    <property type="entry name" value="Medium-chain alcohol dehydrogenases, catalytic domain"/>
    <property type="match status" value="1"/>
</dbReference>
<dbReference type="EMBL" id="BLRY01000059">
    <property type="protein sequence ID" value="GFP27722.1"/>
    <property type="molecule type" value="Genomic_DNA"/>
</dbReference>
<proteinExistence type="predicted"/>
<protein>
    <submittedName>
        <fullName evidence="1">Uncharacterized protein</fullName>
    </submittedName>
</protein>
<dbReference type="AlphaFoldDB" id="A0A6V8P536"/>
<gene>
    <name evidence="1" type="ORF">HKBW3S33_01132</name>
</gene>
<sequence length="103" mass="11480">MKCDAPPHLFGGWAEYMYIKPGSHVYKVPSEVSDEIAVLSEPMAVAYNLDKLKEISAIPKEGFNFGDEEILKRFGSDFRHIQAGPPDNYEEPSFGDITLVSSL</sequence>
<dbReference type="SUPFAM" id="SSF50129">
    <property type="entry name" value="GroES-like"/>
    <property type="match status" value="1"/>
</dbReference>
<evidence type="ECO:0000313" key="2">
    <source>
        <dbReference type="Proteomes" id="UP000591948"/>
    </source>
</evidence>
<organism evidence="1 2">
    <name type="scientific">Candidatus Hakubella thermalkaliphila</name>
    <dbReference type="NCBI Taxonomy" id="2754717"/>
    <lineage>
        <taxon>Bacteria</taxon>
        <taxon>Bacillati</taxon>
        <taxon>Actinomycetota</taxon>
        <taxon>Actinomycetota incertae sedis</taxon>
        <taxon>Candidatus Hakubellales</taxon>
        <taxon>Candidatus Hakubellaceae</taxon>
        <taxon>Candidatus Hakubella</taxon>
    </lineage>
</organism>
<reference evidence="1 2" key="1">
    <citation type="journal article" date="2020" name="Front. Microbiol.">
        <title>Single-cell genomics of novel Actinobacteria with the Wood-Ljungdahl pathway discovered in a serpentinizing system.</title>
        <authorList>
            <person name="Merino N."/>
            <person name="Kawai M."/>
            <person name="Boyd E.S."/>
            <person name="Colman D.R."/>
            <person name="McGlynn S.E."/>
            <person name="Nealson K.H."/>
            <person name="Kurokawa K."/>
            <person name="Hongoh Y."/>
        </authorList>
    </citation>
    <scope>NUCLEOTIDE SEQUENCE [LARGE SCALE GENOMIC DNA]</scope>
    <source>
        <strain evidence="1 2">S33</strain>
    </source>
</reference>